<dbReference type="Gene3D" id="3.10.180.10">
    <property type="entry name" value="2,3-Dihydroxybiphenyl 1,2-Dioxygenase, domain 1"/>
    <property type="match status" value="1"/>
</dbReference>
<evidence type="ECO:0000259" key="1">
    <source>
        <dbReference type="Pfam" id="PF13468"/>
    </source>
</evidence>
<gene>
    <name evidence="2" type="ORF">BN1221_00558c</name>
</gene>
<dbReference type="EMBL" id="CGIG01000001">
    <property type="protein sequence ID" value="CPR14151.1"/>
    <property type="molecule type" value="Genomic_DNA"/>
</dbReference>
<dbReference type="STRING" id="1109412.BN1221_00558c"/>
<dbReference type="OrthoDB" id="9812467at2"/>
<dbReference type="Pfam" id="PF13468">
    <property type="entry name" value="Glyoxalase_3"/>
    <property type="match status" value="1"/>
</dbReference>
<reference evidence="3" key="1">
    <citation type="submission" date="2015-01" db="EMBL/GenBank/DDBJ databases">
        <authorList>
            <person name="Paterson Steve"/>
        </authorList>
    </citation>
    <scope>NUCLEOTIDE SEQUENCE [LARGE SCALE GENOMIC DNA]</scope>
    <source>
        <strain evidence="3">OBR1</strain>
    </source>
</reference>
<evidence type="ECO:0000313" key="3">
    <source>
        <dbReference type="Proteomes" id="UP000044377"/>
    </source>
</evidence>
<dbReference type="InterPro" id="IPR029068">
    <property type="entry name" value="Glyas_Bleomycin-R_OHBP_Dase"/>
</dbReference>
<feature type="domain" description="Glyoxalase-like" evidence="1">
    <location>
        <begin position="11"/>
        <end position="190"/>
    </location>
</feature>
<dbReference type="PANTHER" id="PTHR40265:SF1">
    <property type="entry name" value="GLYOXALASE-LIKE DOMAIN-CONTAINING PROTEIN"/>
    <property type="match status" value="1"/>
</dbReference>
<organism evidence="2 3">
    <name type="scientific">Brenneria goodwinii</name>
    <dbReference type="NCBI Taxonomy" id="1109412"/>
    <lineage>
        <taxon>Bacteria</taxon>
        <taxon>Pseudomonadati</taxon>
        <taxon>Pseudomonadota</taxon>
        <taxon>Gammaproteobacteria</taxon>
        <taxon>Enterobacterales</taxon>
        <taxon>Pectobacteriaceae</taxon>
        <taxon>Brenneria</taxon>
    </lineage>
</organism>
<dbReference type="SUPFAM" id="SSF54593">
    <property type="entry name" value="Glyoxalase/Bleomycin resistance protein/Dihydroxybiphenyl dioxygenase"/>
    <property type="match status" value="1"/>
</dbReference>
<proteinExistence type="predicted"/>
<accession>A0A0G4JR25</accession>
<dbReference type="Proteomes" id="UP000044377">
    <property type="component" value="Unassembled WGS sequence"/>
</dbReference>
<sequence>MNINQKATLSLDHVLVTVNHYEQSFENYRRMGFSPSPISYHPWGTVTSFMMFEDNFIELIGVNDASKFGANAVNGFCFGRQMGSFLERGEDGISLIALHSKDARGDYAELIKRFEQHQGVIDFRREIIMDNGQLDEVVVSIGLLIDPRYPEASSFICQQFRPDLIWVDAWRHHPNGATGIEAVTYMAQEGEMNVLESRWRNAYGERATWRDGVLTADTGSGLLRVMTPAQAAEHFAGVALPVSVNTKPHAIALTLGTRDGRALRDILTTNQVSHYDAAGRVRVAPETAGNIILEFVDVER</sequence>
<dbReference type="AlphaFoldDB" id="A0A0G4JR25"/>
<evidence type="ECO:0000313" key="2">
    <source>
        <dbReference type="EMBL" id="CPR14151.1"/>
    </source>
</evidence>
<dbReference type="InterPro" id="IPR025870">
    <property type="entry name" value="Glyoxalase-like_dom"/>
</dbReference>
<name>A0A0G4JR25_9GAMM</name>
<dbReference type="RefSeq" id="WP_048636019.1">
    <property type="nucleotide sequence ID" value="NZ_CGIG01000001.1"/>
</dbReference>
<protein>
    <recommendedName>
        <fullName evidence="1">Glyoxalase-like domain-containing protein</fullName>
    </recommendedName>
</protein>
<keyword evidence="3" id="KW-1185">Reference proteome</keyword>
<dbReference type="PANTHER" id="PTHR40265">
    <property type="entry name" value="BLL2707 PROTEIN"/>
    <property type="match status" value="1"/>
</dbReference>